<reference evidence="2 3" key="1">
    <citation type="journal article" date="2024" name="Ann. Entomol. Soc. Am.">
        <title>Genomic analyses of the southern and eastern yellowjacket wasps (Hymenoptera: Vespidae) reveal evolutionary signatures of social life.</title>
        <authorList>
            <person name="Catto M.A."/>
            <person name="Caine P.B."/>
            <person name="Orr S.E."/>
            <person name="Hunt B.G."/>
            <person name="Goodisman M.A.D."/>
        </authorList>
    </citation>
    <scope>NUCLEOTIDE SEQUENCE [LARGE SCALE GENOMIC DNA]</scope>
    <source>
        <strain evidence="2">233</strain>
        <tissue evidence="2">Head and thorax</tissue>
    </source>
</reference>
<proteinExistence type="predicted"/>
<keyword evidence="2" id="KW-0378">Hydrolase</keyword>
<comment type="caution">
    <text evidence="2">The sequence shown here is derived from an EMBL/GenBank/DDBJ whole genome shotgun (WGS) entry which is preliminary data.</text>
</comment>
<protein>
    <submittedName>
        <fullName evidence="2">Matrix metalloproteinase-14 isoform X3</fullName>
    </submittedName>
</protein>
<keyword evidence="1" id="KW-0472">Membrane</keyword>
<keyword evidence="2" id="KW-0482">Metalloprotease</keyword>
<evidence type="ECO:0000313" key="2">
    <source>
        <dbReference type="EMBL" id="KAL2735938.1"/>
    </source>
</evidence>
<name>A0ABD2BT31_VESSQ</name>
<dbReference type="GO" id="GO:0008237">
    <property type="term" value="F:metallopeptidase activity"/>
    <property type="evidence" value="ECO:0007669"/>
    <property type="project" value="UniProtKB-KW"/>
</dbReference>
<dbReference type="AlphaFoldDB" id="A0ABD2BT31"/>
<organism evidence="2 3">
    <name type="scientific">Vespula squamosa</name>
    <name type="common">Southern yellow jacket</name>
    <name type="synonym">Wasp</name>
    <dbReference type="NCBI Taxonomy" id="30214"/>
    <lineage>
        <taxon>Eukaryota</taxon>
        <taxon>Metazoa</taxon>
        <taxon>Ecdysozoa</taxon>
        <taxon>Arthropoda</taxon>
        <taxon>Hexapoda</taxon>
        <taxon>Insecta</taxon>
        <taxon>Pterygota</taxon>
        <taxon>Neoptera</taxon>
        <taxon>Endopterygota</taxon>
        <taxon>Hymenoptera</taxon>
        <taxon>Apocrita</taxon>
        <taxon>Aculeata</taxon>
        <taxon>Vespoidea</taxon>
        <taxon>Vespidae</taxon>
        <taxon>Vespinae</taxon>
        <taxon>Vespula</taxon>
    </lineage>
</organism>
<keyword evidence="1" id="KW-1133">Transmembrane helix</keyword>
<dbReference type="EMBL" id="JAUDFV010000056">
    <property type="protein sequence ID" value="KAL2735938.1"/>
    <property type="molecule type" value="Genomic_DNA"/>
</dbReference>
<evidence type="ECO:0000313" key="3">
    <source>
        <dbReference type="Proteomes" id="UP001607302"/>
    </source>
</evidence>
<gene>
    <name evidence="2" type="ORF">V1478_002622</name>
</gene>
<keyword evidence="3" id="KW-1185">Reference proteome</keyword>
<evidence type="ECO:0000256" key="1">
    <source>
        <dbReference type="SAM" id="Phobius"/>
    </source>
</evidence>
<keyword evidence="1" id="KW-0812">Transmembrane</keyword>
<feature type="transmembrane region" description="Helical" evidence="1">
    <location>
        <begin position="48"/>
        <end position="65"/>
    </location>
</feature>
<dbReference type="Proteomes" id="UP001607302">
    <property type="component" value="Unassembled WGS sequence"/>
</dbReference>
<accession>A0ABD2BT31</accession>
<sequence length="67" mass="7424">MSTTWLYNIPRALEPSKGHVRGLDEQFATPSNQDRMDSGSRSIFNGEAWSIIVSIVTVIVARFVVAT</sequence>
<keyword evidence="2" id="KW-0645">Protease</keyword>